<keyword evidence="3 5" id="KW-0274">FAD</keyword>
<dbReference type="Pfam" id="PF01565">
    <property type="entry name" value="FAD_binding_4"/>
    <property type="match status" value="1"/>
</dbReference>
<keyword evidence="10" id="KW-1185">Reference proteome</keyword>
<dbReference type="Pfam" id="PF09330">
    <property type="entry name" value="Lact-deh-memb"/>
    <property type="match status" value="1"/>
</dbReference>
<keyword evidence="5" id="KW-0472">Membrane</keyword>
<dbReference type="InterPro" id="IPR016167">
    <property type="entry name" value="FAD-bd_PCMH_sub1"/>
</dbReference>
<dbReference type="EMBL" id="AWGB01000071">
    <property type="protein sequence ID" value="ESQ83184.1"/>
    <property type="molecule type" value="Genomic_DNA"/>
</dbReference>
<keyword evidence="5" id="KW-0997">Cell inner membrane</keyword>
<evidence type="ECO:0000256" key="3">
    <source>
        <dbReference type="ARBA" id="ARBA00022827"/>
    </source>
</evidence>
<dbReference type="RefSeq" id="WP_018083751.1">
    <property type="nucleotide sequence ID" value="NZ_AQWM01000042.1"/>
</dbReference>
<feature type="domain" description="FAD-binding PCMH-type" evidence="8">
    <location>
        <begin position="56"/>
        <end position="287"/>
    </location>
</feature>
<dbReference type="HAMAP" id="MF_02092">
    <property type="entry name" value="DLDH_Dld"/>
    <property type="match status" value="1"/>
</dbReference>
<feature type="binding site" evidence="5 7">
    <location>
        <position position="164"/>
    </location>
    <ligand>
        <name>FAD</name>
        <dbReference type="ChEBI" id="CHEBI:57692"/>
    </ligand>
</feature>
<dbReference type="InterPro" id="IPR016169">
    <property type="entry name" value="FAD-bd_PCMH_sub2"/>
</dbReference>
<dbReference type="GO" id="GO:0022904">
    <property type="term" value="P:respiratory electron transport chain"/>
    <property type="evidence" value="ECO:0007669"/>
    <property type="project" value="InterPro"/>
</dbReference>
<dbReference type="InterPro" id="IPR036318">
    <property type="entry name" value="FAD-bd_PCMH-like_sf"/>
</dbReference>
<evidence type="ECO:0000256" key="7">
    <source>
        <dbReference type="PIRSR" id="PIRSR000101-1"/>
    </source>
</evidence>
<dbReference type="GO" id="GO:0031234">
    <property type="term" value="C:extrinsic component of cytoplasmic side of plasma membrane"/>
    <property type="evidence" value="ECO:0007669"/>
    <property type="project" value="UniProtKB-UniRule"/>
</dbReference>
<keyword evidence="4 5" id="KW-0560">Oxidoreductase</keyword>
<evidence type="ECO:0000259" key="8">
    <source>
        <dbReference type="PROSITE" id="PS51387"/>
    </source>
</evidence>
<dbReference type="InterPro" id="IPR016172">
    <property type="entry name" value="D-lactate_DH_C-sub1"/>
</dbReference>
<feature type="binding site" evidence="5 7">
    <location>
        <begin position="98"/>
        <end position="99"/>
    </location>
    <ligand>
        <name>FAD</name>
        <dbReference type="ChEBI" id="CHEBI:57692"/>
    </ligand>
</feature>
<accession>V4P7W0</accession>
<dbReference type="PANTHER" id="PTHR43716">
    <property type="entry name" value="D-2-HYDROXYGLUTARATE DEHYDROGENASE, MITOCHONDRIAL"/>
    <property type="match status" value="1"/>
</dbReference>
<dbReference type="Gene3D" id="3.30.1370.20">
    <property type="entry name" value="D-lactate dehydrogenase, cap domain, subdomain 2"/>
    <property type="match status" value="1"/>
</dbReference>
<dbReference type="InterPro" id="IPR016173">
    <property type="entry name" value="D-lactate_DH_C-sub2"/>
</dbReference>
<dbReference type="InterPro" id="IPR015409">
    <property type="entry name" value="Lactate_DH_C"/>
</dbReference>
<feature type="binding site" evidence="7">
    <location>
        <position position="272"/>
    </location>
    <ligand>
        <name>FAD</name>
        <dbReference type="ChEBI" id="CHEBI:57692"/>
    </ligand>
</feature>
<dbReference type="Proteomes" id="UP000017837">
    <property type="component" value="Unassembled WGS sequence"/>
</dbReference>
<dbReference type="PANTHER" id="PTHR43716:SF1">
    <property type="entry name" value="D-2-HYDROXYGLUTARATE DEHYDROGENASE, MITOCHONDRIAL"/>
    <property type="match status" value="1"/>
</dbReference>
<gene>
    <name evidence="5" type="primary">dld</name>
    <name evidence="9" type="ORF">ABENE_20395</name>
</gene>
<feature type="binding site" evidence="5 7">
    <location>
        <position position="277"/>
    </location>
    <ligand>
        <name>FAD</name>
        <dbReference type="ChEBI" id="CHEBI:57692"/>
    </ligand>
</feature>
<dbReference type="InterPro" id="IPR051264">
    <property type="entry name" value="FAD-oxidored/transferase_4"/>
</dbReference>
<comment type="catalytic activity">
    <reaction evidence="5 6">
        <text>(R)-lactate + a quinone = a quinol + pyruvate</text>
        <dbReference type="Rhea" id="RHEA:51468"/>
        <dbReference type="ChEBI" id="CHEBI:15361"/>
        <dbReference type="ChEBI" id="CHEBI:16004"/>
        <dbReference type="ChEBI" id="CHEBI:24646"/>
        <dbReference type="ChEBI" id="CHEBI:132124"/>
        <dbReference type="EC" id="1.1.5.12"/>
    </reaction>
</comment>
<evidence type="ECO:0000256" key="4">
    <source>
        <dbReference type="ARBA" id="ARBA00023002"/>
    </source>
</evidence>
<dbReference type="InterPro" id="IPR016164">
    <property type="entry name" value="FAD-linked_Oxase-like_C"/>
</dbReference>
<keyword evidence="2 5" id="KW-0285">Flavoprotein</keyword>
<comment type="cofactor">
    <cofactor evidence="1 5 6 7">
        <name>FAD</name>
        <dbReference type="ChEBI" id="CHEBI:57692"/>
    </cofactor>
</comment>
<dbReference type="InterPro" id="IPR006094">
    <property type="entry name" value="Oxid_FAD_bind_N"/>
</dbReference>
<dbReference type="GO" id="GO:0048038">
    <property type="term" value="F:quinone binding"/>
    <property type="evidence" value="ECO:0007669"/>
    <property type="project" value="UniProtKB-KW"/>
</dbReference>
<name>V4P7W0_9CAUL</name>
<keyword evidence="5 6" id="KW-0874">Quinone</keyword>
<reference evidence="9 10" key="1">
    <citation type="journal article" date="2014" name="Nature">
        <title>Sequential evolution of bacterial morphology by co-option of a developmental regulator.</title>
        <authorList>
            <person name="Jiang C."/>
            <person name="Brown P.J."/>
            <person name="Ducret A."/>
            <person name="Brun Y.V."/>
        </authorList>
    </citation>
    <scope>NUCLEOTIDE SEQUENCE [LARGE SCALE GENOMIC DNA]</scope>
    <source>
        <strain evidence="9 10">DSM 16100</strain>
    </source>
</reference>
<comment type="function">
    <text evidence="5 6">Catalyzes the oxidation of D-lactate to pyruvate.</text>
</comment>
<feature type="binding site" evidence="5 7">
    <location>
        <position position="157"/>
    </location>
    <ligand>
        <name>FAD</name>
        <dbReference type="ChEBI" id="CHEBI:57692"/>
    </ligand>
</feature>
<evidence type="ECO:0000256" key="6">
    <source>
        <dbReference type="PIRNR" id="PIRNR000101"/>
    </source>
</evidence>
<dbReference type="PIRSF" id="PIRSF000101">
    <property type="entry name" value="D-lactate_dh"/>
    <property type="match status" value="1"/>
</dbReference>
<dbReference type="InterPro" id="IPR016166">
    <property type="entry name" value="FAD-bd_PCMH"/>
</dbReference>
<dbReference type="SUPFAM" id="SSF56176">
    <property type="entry name" value="FAD-binding/transporter-associated domain-like"/>
    <property type="match status" value="1"/>
</dbReference>
<comment type="similarity">
    <text evidence="5">Belongs to the quinone-dependent D-lactate dehydrogenase family.</text>
</comment>
<evidence type="ECO:0000256" key="5">
    <source>
        <dbReference type="HAMAP-Rule" id="MF_02092"/>
    </source>
</evidence>
<dbReference type="AlphaFoldDB" id="V4P7W0"/>
<dbReference type="PATRIC" id="fig|1121022.4.peg.4178"/>
<evidence type="ECO:0000256" key="2">
    <source>
        <dbReference type="ARBA" id="ARBA00022630"/>
    </source>
</evidence>
<dbReference type="NCBIfam" id="NF008387">
    <property type="entry name" value="PRK11183.1"/>
    <property type="match status" value="1"/>
</dbReference>
<dbReference type="eggNOG" id="COG0277">
    <property type="taxonomic scope" value="Bacteria"/>
</dbReference>
<dbReference type="GO" id="GO:0006089">
    <property type="term" value="P:lactate metabolic process"/>
    <property type="evidence" value="ECO:0007669"/>
    <property type="project" value="UniProtKB-UniRule"/>
</dbReference>
<evidence type="ECO:0000256" key="1">
    <source>
        <dbReference type="ARBA" id="ARBA00001974"/>
    </source>
</evidence>
<dbReference type="GO" id="GO:0055085">
    <property type="term" value="P:transmembrane transport"/>
    <property type="evidence" value="ECO:0007669"/>
    <property type="project" value="InterPro"/>
</dbReference>
<organism evidence="9 10">
    <name type="scientific">Asticcacaulis benevestitus DSM 16100 = ATCC BAA-896</name>
    <dbReference type="NCBI Taxonomy" id="1121022"/>
    <lineage>
        <taxon>Bacteria</taxon>
        <taxon>Pseudomonadati</taxon>
        <taxon>Pseudomonadota</taxon>
        <taxon>Alphaproteobacteria</taxon>
        <taxon>Caulobacterales</taxon>
        <taxon>Caulobacteraceae</taxon>
        <taxon>Asticcacaulis</taxon>
    </lineage>
</organism>
<dbReference type="GO" id="GO:0004458">
    <property type="term" value="F:D-lactate dehydrogenase (cytochrome) activity"/>
    <property type="evidence" value="ECO:0007669"/>
    <property type="project" value="UniProtKB-UniRule"/>
</dbReference>
<proteinExistence type="inferred from homology"/>
<dbReference type="SUPFAM" id="SSF55103">
    <property type="entry name" value="FAD-linked oxidases, C-terminal domain"/>
    <property type="match status" value="1"/>
</dbReference>
<comment type="subcellular location">
    <subcellularLocation>
        <location evidence="5">Cell inner membrane</location>
        <topology evidence="5">Peripheral membrane protein</topology>
        <orientation evidence="5">Cytoplasmic side</orientation>
    </subcellularLocation>
</comment>
<dbReference type="EC" id="1.1.5.12" evidence="5"/>
<feature type="binding site" evidence="5 7">
    <location>
        <position position="174"/>
    </location>
    <ligand>
        <name>FAD</name>
        <dbReference type="ChEBI" id="CHEBI:57692"/>
    </ligand>
</feature>
<protein>
    <recommendedName>
        <fullName evidence="5">Quinone-dependent D-lactate dehydrogenase</fullName>
        <ecNumber evidence="5">1.1.5.12</ecNumber>
    </recommendedName>
    <alternativeName>
        <fullName evidence="5">D-lactate dehydrogenase</fullName>
        <shortName evidence="5">D-LDH</shortName>
    </alternativeName>
</protein>
<sequence length="581" mass="64673">MGKIMVAEKSIGATIRERSLAMNNALLAKLEVLVGRKHLLISDHRTRAYRTGFRYGGGNVLAVVRPGSLIEQWYVLCACAEANKIVIVQAANTGLTGGSTPDGNNYDRDIVIINTLRMNKIQPLKGGEEAICFPGATLEQLERDLAKLGRDPHSVIGSSCIGASVIGGVSNNSGGALIQRGPAYTELALFARLGTDGGLTLVNHLGIELGSDPVEILQRLDSGTYCDQDLAPKGKRVASATDYANLVRDIDADTPARFNGDESKLFEASGCAGRVIVFAVRLDTFPKPGRTQTYYLGTNSPQHFTDLRREMLARFFALPVSAEYLHREAYDMAVKYGKDIFLMIYHLGTSSIPVLFQLKSRFEAILEKLGLKRLAFTDRFLQFASGLFPNQIPKRVRAFRNKFEHHLILTMSDQGIDEAERYLSAAFKGEWFKCTQDEGRRASLNRFAAASAAIRYRALSDSKVNGMIALDIALPRNERNWFESLPSNIEQGVSHKLYYGHFFCHVFHQDYIVRKGHDAEQIESEMLNLLDQRGVRYPAEHNVGHHYKASAPMVEFYKKLDPSNSFNPGIGRTTKCTHWRC</sequence>
<evidence type="ECO:0000313" key="9">
    <source>
        <dbReference type="EMBL" id="ESQ83184.1"/>
    </source>
</evidence>
<dbReference type="GO" id="GO:0071949">
    <property type="term" value="F:FAD binding"/>
    <property type="evidence" value="ECO:0007669"/>
    <property type="project" value="InterPro"/>
</dbReference>
<dbReference type="STRING" id="1121022.GCA_000376105_04062"/>
<dbReference type="Gene3D" id="3.30.465.10">
    <property type="match status" value="1"/>
</dbReference>
<dbReference type="InterPro" id="IPR012256">
    <property type="entry name" value="D_lactate_DH"/>
</dbReference>
<dbReference type="Gene3D" id="3.30.43.10">
    <property type="entry name" value="Uridine Diphospho-n-acetylenolpyruvylglucosamine Reductase, domain 2"/>
    <property type="match status" value="1"/>
</dbReference>
<dbReference type="GO" id="GO:0102029">
    <property type="term" value="F:D-lactate dehydrogenase (quinone) activity"/>
    <property type="evidence" value="ECO:0007669"/>
    <property type="project" value="UniProtKB-EC"/>
</dbReference>
<evidence type="ECO:0000313" key="10">
    <source>
        <dbReference type="Proteomes" id="UP000017837"/>
    </source>
</evidence>
<feature type="binding site" evidence="5 7">
    <location>
        <begin position="90"/>
        <end position="94"/>
    </location>
    <ligand>
        <name>FAD</name>
        <dbReference type="ChEBI" id="CHEBI:57692"/>
    </ligand>
</feature>
<keyword evidence="5" id="KW-1003">Cell membrane</keyword>
<comment type="caution">
    <text evidence="9">The sequence shown here is derived from an EMBL/GenBank/DDBJ whole genome shotgun (WGS) entry which is preliminary data.</text>
</comment>
<dbReference type="Gene3D" id="3.30.70.610">
    <property type="entry name" value="D-lactate dehydrogenase, cap domain, subdomain 1"/>
    <property type="match status" value="2"/>
</dbReference>
<dbReference type="PROSITE" id="PS51387">
    <property type="entry name" value="FAD_PCMH"/>
    <property type="match status" value="1"/>
</dbReference>